<comment type="caution">
    <text evidence="1">The sequence shown here is derived from an EMBL/GenBank/DDBJ whole genome shotgun (WGS) entry which is preliminary data.</text>
</comment>
<protein>
    <submittedName>
        <fullName evidence="1">Uncharacterized protein</fullName>
    </submittedName>
</protein>
<accession>A0A9P7UGL5</accession>
<gene>
    <name evidence="1" type="ORF">JMJ77_008632</name>
</gene>
<evidence type="ECO:0000313" key="1">
    <source>
        <dbReference type="EMBL" id="KAG7056183.1"/>
    </source>
</evidence>
<name>A0A9P7UGL5_9PEZI</name>
<dbReference type="EMBL" id="JAESDN010000002">
    <property type="protein sequence ID" value="KAG7056183.1"/>
    <property type="molecule type" value="Genomic_DNA"/>
</dbReference>
<proteinExistence type="predicted"/>
<dbReference type="Proteomes" id="UP000699042">
    <property type="component" value="Unassembled WGS sequence"/>
</dbReference>
<keyword evidence="2" id="KW-1185">Reference proteome</keyword>
<dbReference type="AlphaFoldDB" id="A0A9P7UGL5"/>
<organism evidence="1 2">
    <name type="scientific">Colletotrichum scovillei</name>
    <dbReference type="NCBI Taxonomy" id="1209932"/>
    <lineage>
        <taxon>Eukaryota</taxon>
        <taxon>Fungi</taxon>
        <taxon>Dikarya</taxon>
        <taxon>Ascomycota</taxon>
        <taxon>Pezizomycotina</taxon>
        <taxon>Sordariomycetes</taxon>
        <taxon>Hypocreomycetidae</taxon>
        <taxon>Glomerellales</taxon>
        <taxon>Glomerellaceae</taxon>
        <taxon>Colletotrichum</taxon>
        <taxon>Colletotrichum acutatum species complex</taxon>
    </lineage>
</organism>
<evidence type="ECO:0000313" key="2">
    <source>
        <dbReference type="Proteomes" id="UP000699042"/>
    </source>
</evidence>
<reference evidence="1" key="1">
    <citation type="submission" date="2021-05" db="EMBL/GenBank/DDBJ databases">
        <title>Comparative genomics of three Colletotrichum scovillei strains and genetic complementation revealed genes involved fungal growth and virulence on chili pepper.</title>
        <authorList>
            <person name="Hsieh D.-K."/>
            <person name="Chuang S.-C."/>
            <person name="Chen C.-Y."/>
            <person name="Chao Y.-T."/>
            <person name="Lu M.-Y.J."/>
            <person name="Lee M.-H."/>
            <person name="Shih M.-C."/>
        </authorList>
    </citation>
    <scope>NUCLEOTIDE SEQUENCE</scope>
    <source>
        <strain evidence="1">Coll-153</strain>
    </source>
</reference>
<sequence length="137" mass="15624">MIGLCSELSWERVVVVWPRYQHSSHTLRHNHISGFPRAVANALGSLTKTTKSCNGNLLNHYLSRALGKRRYTTGAPDYLCDLVMRFQPMHSLSTNQSFGYWFVDRRHQVQKTCLNCPLLTAGSEREAGWDFVLLAVE</sequence>